<dbReference type="AlphaFoldDB" id="A0A5K1D1E7"/>
<sequence length="428" mass="47261">MEAGTAKPMELSINLQGGDINVALILGVTGLVGKEIAAILKRRGWKVYGVARRNLPSPDCIFIPCDLLDRKETMDKLSQLQDVTHIFWVTWCSEFSADSQEGCAQNESMIANALDAVLGAAKSPKHFSLQTGTAHYLSVGGHDVRSDGDHSDEDGETSNVTAIISKRATTADGVDYSYYYDEESPRPANRINFYYTLEEVARQRLSGKVGWSVHRPGLLMGNSLRTELNVMGSLCVYGSVCKHLGLPFLFGGSRQCWEEACLDASDARLVAEQQIWAATAGPKLQQREDPDRGSEEGALVLMDGEAFNVVNGSPFTWKEVWPALAAKFGLAAPAGRGDDPFFSEEFSYVKAMGDKGVVWEEIVQKNGLLRTRMEELANWGFLDSLFRMPFKLLVSREKSDRLGFTSTCNTLTSILYWVDCIRDDKVVP</sequence>
<gene>
    <name evidence="2" type="ORF">NYM_LOCUS19162</name>
</gene>
<dbReference type="OrthoDB" id="1731983at2759"/>
<dbReference type="PANTHER" id="PTHR32487">
    <property type="entry name" value="3-OXO-DELTA(4,5)-STEROID 5-BETA-REDUCTASE"/>
    <property type="match status" value="1"/>
</dbReference>
<reference evidence="2" key="1">
    <citation type="submission" date="2019-09" db="EMBL/GenBank/DDBJ databases">
        <authorList>
            <person name="Zhang L."/>
        </authorList>
    </citation>
    <scope>NUCLEOTIDE SEQUENCE</scope>
</reference>
<evidence type="ECO:0000259" key="1">
    <source>
        <dbReference type="Pfam" id="PF01370"/>
    </source>
</evidence>
<dbReference type="EMBL" id="LR721783">
    <property type="protein sequence ID" value="VVW32648.1"/>
    <property type="molecule type" value="Genomic_DNA"/>
</dbReference>
<organism evidence="2">
    <name type="scientific">Nymphaea colorata</name>
    <name type="common">pocket water lily</name>
    <dbReference type="NCBI Taxonomy" id="210225"/>
    <lineage>
        <taxon>Eukaryota</taxon>
        <taxon>Viridiplantae</taxon>
        <taxon>Streptophyta</taxon>
        <taxon>Embryophyta</taxon>
        <taxon>Tracheophyta</taxon>
        <taxon>Spermatophyta</taxon>
        <taxon>Magnoliopsida</taxon>
        <taxon>Nymphaeales</taxon>
        <taxon>Nymphaeaceae</taxon>
        <taxon>Nymphaea</taxon>
    </lineage>
</organism>
<proteinExistence type="predicted"/>
<dbReference type="Gramene" id="NC5G0051250.1">
    <property type="protein sequence ID" value="NC5G0051250.1:cds"/>
    <property type="gene ID" value="NC5G0051250"/>
</dbReference>
<dbReference type="Gene3D" id="3.40.50.720">
    <property type="entry name" value="NAD(P)-binding Rossmann-like Domain"/>
    <property type="match status" value="1"/>
</dbReference>
<name>A0A5K1D1E7_9MAGN</name>
<feature type="domain" description="NAD-dependent epimerase/dehydratase" evidence="1">
    <location>
        <begin position="23"/>
        <end position="116"/>
    </location>
</feature>
<dbReference type="Pfam" id="PF01370">
    <property type="entry name" value="Epimerase"/>
    <property type="match status" value="1"/>
</dbReference>
<dbReference type="InterPro" id="IPR036291">
    <property type="entry name" value="NAD(P)-bd_dom_sf"/>
</dbReference>
<dbReference type="OMA" id="LANWEFL"/>
<protein>
    <recommendedName>
        <fullName evidence="1">NAD-dependent epimerase/dehydratase domain-containing protein</fullName>
    </recommendedName>
</protein>
<dbReference type="SUPFAM" id="SSF51735">
    <property type="entry name" value="NAD(P)-binding Rossmann-fold domains"/>
    <property type="match status" value="1"/>
</dbReference>
<accession>A0A5K1D1E7</accession>
<evidence type="ECO:0000313" key="2">
    <source>
        <dbReference type="EMBL" id="VVW32648.1"/>
    </source>
</evidence>
<dbReference type="InterPro" id="IPR001509">
    <property type="entry name" value="Epimerase_deHydtase"/>
</dbReference>
<dbReference type="PANTHER" id="PTHR32487:SF12">
    <property type="entry name" value="3-OXO-DELTA(4,5)-STEROID 5-BETA-REDUCTASE"/>
    <property type="match status" value="1"/>
</dbReference>